<evidence type="ECO:0000256" key="1">
    <source>
        <dbReference type="ARBA" id="ARBA00004123"/>
    </source>
</evidence>
<name>A0A1D1Y4G9_9ARAE</name>
<dbReference type="EMBL" id="GDJX01018395">
    <property type="protein sequence ID" value="JAT49541.1"/>
    <property type="molecule type" value="Transcribed_RNA"/>
</dbReference>
<feature type="region of interest" description="Disordered" evidence="10">
    <location>
        <begin position="211"/>
        <end position="273"/>
    </location>
</feature>
<dbReference type="GO" id="GO:0005737">
    <property type="term" value="C:cytoplasm"/>
    <property type="evidence" value="ECO:0007669"/>
    <property type="project" value="UniProtKB-SubCell"/>
</dbReference>
<keyword evidence="6" id="KW-0508">mRNA splicing</keyword>
<dbReference type="Pfam" id="PF22782">
    <property type="entry name" value="SDE2"/>
    <property type="match status" value="1"/>
</dbReference>
<evidence type="ECO:0000256" key="4">
    <source>
        <dbReference type="ARBA" id="ARBA00022490"/>
    </source>
</evidence>
<organism evidence="12">
    <name type="scientific">Anthurium amnicola</name>
    <dbReference type="NCBI Taxonomy" id="1678845"/>
    <lineage>
        <taxon>Eukaryota</taxon>
        <taxon>Viridiplantae</taxon>
        <taxon>Streptophyta</taxon>
        <taxon>Embryophyta</taxon>
        <taxon>Tracheophyta</taxon>
        <taxon>Spermatophyta</taxon>
        <taxon>Magnoliopsida</taxon>
        <taxon>Liliopsida</taxon>
        <taxon>Araceae</taxon>
        <taxon>Pothoideae</taxon>
        <taxon>Potheae</taxon>
        <taxon>Anthurium</taxon>
    </lineage>
</organism>
<dbReference type="PANTHER" id="PTHR12786:SF1">
    <property type="entry name" value="SPLICING REGULATOR SDE2"/>
    <property type="match status" value="1"/>
</dbReference>
<keyword evidence="8" id="KW-0131">Cell cycle</keyword>
<keyword evidence="5" id="KW-0507">mRNA processing</keyword>
<dbReference type="SUPFAM" id="SSF54236">
    <property type="entry name" value="Ubiquitin-like"/>
    <property type="match status" value="1"/>
</dbReference>
<comment type="subcellular location">
    <subcellularLocation>
        <location evidence="2">Cytoplasm</location>
    </subcellularLocation>
    <subcellularLocation>
        <location evidence="1">Nucleus</location>
    </subcellularLocation>
</comment>
<keyword evidence="7" id="KW-0539">Nucleus</keyword>
<evidence type="ECO:0000256" key="8">
    <source>
        <dbReference type="ARBA" id="ARBA00023306"/>
    </source>
</evidence>
<evidence type="ECO:0000256" key="3">
    <source>
        <dbReference type="ARBA" id="ARBA00008726"/>
    </source>
</evidence>
<feature type="coiled-coil region" evidence="9">
    <location>
        <begin position="117"/>
        <end position="149"/>
    </location>
</feature>
<dbReference type="PANTHER" id="PTHR12786">
    <property type="entry name" value="SPLICING FACTOR SF3A-RELATED"/>
    <property type="match status" value="1"/>
</dbReference>
<keyword evidence="9" id="KW-0175">Coiled coil</keyword>
<dbReference type="InterPro" id="IPR029071">
    <property type="entry name" value="Ubiquitin-like_domsf"/>
</dbReference>
<dbReference type="InterPro" id="IPR053822">
    <property type="entry name" value="SDE2-like_dom"/>
</dbReference>
<evidence type="ECO:0000256" key="10">
    <source>
        <dbReference type="SAM" id="MobiDB-lite"/>
    </source>
</evidence>
<dbReference type="GO" id="GO:0005634">
    <property type="term" value="C:nucleus"/>
    <property type="evidence" value="ECO:0007669"/>
    <property type="project" value="UniProtKB-SubCell"/>
</dbReference>
<feature type="compositionally biased region" description="Acidic residues" evidence="10">
    <location>
        <begin position="218"/>
        <end position="231"/>
    </location>
</feature>
<comment type="similarity">
    <text evidence="3">Belongs to the SDE2 family.</text>
</comment>
<dbReference type="GO" id="GO:0006397">
    <property type="term" value="P:mRNA processing"/>
    <property type="evidence" value="ECO:0007669"/>
    <property type="project" value="UniProtKB-KW"/>
</dbReference>
<evidence type="ECO:0000259" key="11">
    <source>
        <dbReference type="PROSITE" id="PS50053"/>
    </source>
</evidence>
<dbReference type="AlphaFoldDB" id="A0A1D1Y4G9"/>
<evidence type="ECO:0000256" key="2">
    <source>
        <dbReference type="ARBA" id="ARBA00004496"/>
    </source>
</evidence>
<feature type="region of interest" description="Disordered" evidence="10">
    <location>
        <begin position="287"/>
        <end position="306"/>
    </location>
</feature>
<dbReference type="Gene3D" id="3.10.20.90">
    <property type="entry name" value="Phosphatidylinositol 3-kinase Catalytic Subunit, Chain A, domain 1"/>
    <property type="match status" value="1"/>
</dbReference>
<dbReference type="PROSITE" id="PS50053">
    <property type="entry name" value="UBIQUITIN_2"/>
    <property type="match status" value="1"/>
</dbReference>
<protein>
    <submittedName>
        <fullName evidence="12">UPF0667 protein C1orf55</fullName>
    </submittedName>
</protein>
<dbReference type="InterPro" id="IPR051421">
    <property type="entry name" value="RNA_Proc_DNA_Dmg_Regulator"/>
</dbReference>
<feature type="compositionally biased region" description="Basic and acidic residues" evidence="10">
    <location>
        <begin position="232"/>
        <end position="246"/>
    </location>
</feature>
<feature type="domain" description="Ubiquitin-like" evidence="11">
    <location>
        <begin position="5"/>
        <end position="83"/>
    </location>
</feature>
<evidence type="ECO:0000256" key="6">
    <source>
        <dbReference type="ARBA" id="ARBA00023187"/>
    </source>
</evidence>
<accession>A0A1D1Y4G9</accession>
<evidence type="ECO:0000256" key="5">
    <source>
        <dbReference type="ARBA" id="ARBA00022664"/>
    </source>
</evidence>
<evidence type="ECO:0000256" key="9">
    <source>
        <dbReference type="SAM" id="Coils"/>
    </source>
</evidence>
<sequence>MAVVHQILVRLLDGRTQCLQVPSTTVSGEALKGYLVARTGVPLQLQRLVSGCREIRDETLISASDDGIFPSCSLLLRLRGGKGGFGSLLRGAATKAGQKKTNNFDACRDMSGRRLRHVNAEKKLEEWKAEAEERRLEKLAEQFLRKKAKEVRKGSSVAVEKYIEKYMEDSDRCMEQVHESVRKSFDLYEKSKRKVLPSSGPASKRLKTWLGKKKVDESESDDDEEDDDDDADKSVVLDDGNHKEDEGSAGSTSGNRSDPESSDGGSGQSNLEEECGIPNQRCLDVEEGSGHENISSDSDGSTEPKSAFCEEQVTCINISSSLETRLDSVKVHAAEGCIISELESNKQADVDDKVILFPEVALDSTEANLVMQGEMREESVVQKETVPQSCSISKLEEPLDFEKFKSAEEMEDLGMERLKIELQARGLKCGGTLRERAARLFLLKSTPIDKLPKKLFAKPPAAGK</sequence>
<evidence type="ECO:0000256" key="7">
    <source>
        <dbReference type="ARBA" id="ARBA00023242"/>
    </source>
</evidence>
<feature type="compositionally biased region" description="Polar residues" evidence="10">
    <location>
        <begin position="292"/>
        <end position="304"/>
    </location>
</feature>
<dbReference type="Pfam" id="PF13297">
    <property type="entry name" value="SDE2_2C"/>
    <property type="match status" value="1"/>
</dbReference>
<evidence type="ECO:0000313" key="12">
    <source>
        <dbReference type="EMBL" id="JAT49541.1"/>
    </source>
</evidence>
<reference evidence="12" key="1">
    <citation type="submission" date="2015-07" db="EMBL/GenBank/DDBJ databases">
        <title>Transcriptome Assembly of Anthurium amnicola.</title>
        <authorList>
            <person name="Suzuki J."/>
        </authorList>
    </citation>
    <scope>NUCLEOTIDE SEQUENCE</scope>
</reference>
<dbReference type="GO" id="GO:0008380">
    <property type="term" value="P:RNA splicing"/>
    <property type="evidence" value="ECO:0007669"/>
    <property type="project" value="UniProtKB-KW"/>
</dbReference>
<dbReference type="InterPro" id="IPR000626">
    <property type="entry name" value="Ubiquitin-like_dom"/>
</dbReference>
<keyword evidence="4" id="KW-0963">Cytoplasm</keyword>
<proteinExistence type="inferred from homology"/>
<dbReference type="InterPro" id="IPR025086">
    <property type="entry name" value="SDE2/SF3A3_SAP"/>
</dbReference>
<gene>
    <name evidence="12" type="primary">CA055_0</name>
    <name evidence="12" type="ORF">g.59550</name>
</gene>